<sequence>MKLFQRTAKDGNELGDLLEPEKKPRKAASERADGKDLLPGIGASLLGVAAAGALLWFGVFGGAGEAQQRQLDAAWAEGQAGALRQALQQLAADTRAAAASPSPSKPCKAATPPASRPPSSACWPGTAWSMPT</sequence>
<gene>
    <name evidence="3" type="ORF">TUEID40_03348</name>
</gene>
<feature type="compositionally biased region" description="Low complexity" evidence="1">
    <location>
        <begin position="91"/>
        <end position="121"/>
    </location>
</feature>
<reference evidence="3" key="1">
    <citation type="submission" date="2019-09" db="EMBL/GenBank/DDBJ databases">
        <authorList>
            <person name="Gross C."/>
            <person name="Bohn E."/>
        </authorList>
    </citation>
    <scope>NUCLEOTIDE SEQUENCE</scope>
    <source>
        <strain evidence="3">ID40</strain>
    </source>
</reference>
<accession>A0A5E5R1K4</accession>
<evidence type="ECO:0000313" key="3">
    <source>
        <dbReference type="EMBL" id="VVH82165.1"/>
    </source>
</evidence>
<evidence type="ECO:0000256" key="1">
    <source>
        <dbReference type="SAM" id="MobiDB-lite"/>
    </source>
</evidence>
<proteinExistence type="predicted"/>
<feature type="compositionally biased region" description="Basic and acidic residues" evidence="1">
    <location>
        <begin position="19"/>
        <end position="34"/>
    </location>
</feature>
<protein>
    <submittedName>
        <fullName evidence="3">Uncharacterized protein</fullName>
    </submittedName>
</protein>
<dbReference type="AlphaFoldDB" id="A0A5E5R1K4"/>
<feature type="region of interest" description="Disordered" evidence="1">
    <location>
        <begin position="1"/>
        <end position="34"/>
    </location>
</feature>
<organism evidence="3">
    <name type="scientific">Pseudomonas aeruginosa</name>
    <dbReference type="NCBI Taxonomy" id="287"/>
    <lineage>
        <taxon>Bacteria</taxon>
        <taxon>Pseudomonadati</taxon>
        <taxon>Pseudomonadota</taxon>
        <taxon>Gammaproteobacteria</taxon>
        <taxon>Pseudomonadales</taxon>
        <taxon>Pseudomonadaceae</taxon>
        <taxon>Pseudomonas</taxon>
    </lineage>
</organism>
<evidence type="ECO:0000256" key="2">
    <source>
        <dbReference type="SAM" id="Phobius"/>
    </source>
</evidence>
<keyword evidence="2" id="KW-0812">Transmembrane</keyword>
<feature type="region of interest" description="Disordered" evidence="1">
    <location>
        <begin position="91"/>
        <end position="132"/>
    </location>
</feature>
<name>A0A5E5R1K4_PSEAI</name>
<keyword evidence="2" id="KW-0472">Membrane</keyword>
<keyword evidence="2" id="KW-1133">Transmembrane helix</keyword>
<feature type="transmembrane region" description="Helical" evidence="2">
    <location>
        <begin position="37"/>
        <end position="60"/>
    </location>
</feature>
<dbReference type="EMBL" id="LR700248">
    <property type="protein sequence ID" value="VVH82165.1"/>
    <property type="molecule type" value="Genomic_DNA"/>
</dbReference>